<name>A0AAV5AIB2_9AGAM</name>
<comment type="caution">
    <text evidence="1">The sequence shown here is derived from an EMBL/GenBank/DDBJ whole genome shotgun (WGS) entry which is preliminary data.</text>
</comment>
<accession>A0AAV5AIB2</accession>
<protein>
    <submittedName>
        <fullName evidence="1">Uncharacterized protein</fullName>
    </submittedName>
</protein>
<dbReference type="AlphaFoldDB" id="A0AAV5AIB2"/>
<evidence type="ECO:0000313" key="2">
    <source>
        <dbReference type="Proteomes" id="UP001050691"/>
    </source>
</evidence>
<evidence type="ECO:0000313" key="1">
    <source>
        <dbReference type="EMBL" id="GJJ14115.1"/>
    </source>
</evidence>
<proteinExistence type="predicted"/>
<dbReference type="EMBL" id="BPWL01000009">
    <property type="protein sequence ID" value="GJJ14115.1"/>
    <property type="molecule type" value="Genomic_DNA"/>
</dbReference>
<reference evidence="1" key="1">
    <citation type="submission" date="2021-10" db="EMBL/GenBank/DDBJ databases">
        <title>De novo Genome Assembly of Clathrus columnatus (Basidiomycota, Fungi) Using Illumina and Nanopore Sequence Data.</title>
        <authorList>
            <person name="Ogiso-Tanaka E."/>
            <person name="Itagaki H."/>
            <person name="Hosoya T."/>
            <person name="Hosaka K."/>
        </authorList>
    </citation>
    <scope>NUCLEOTIDE SEQUENCE</scope>
    <source>
        <strain evidence="1">MO-923</strain>
    </source>
</reference>
<sequence>MAAYAPNSLSAIDILSDNNAYRMMTRDGYTRRDWRFVFLSDALERAFAHILQHGYDIDHVERAPAAAQSIKDQILKWARHIQEEVPGYATWKETYIFTFDALHSPDAVPGEDITAIGTERDLWNQYFDDNMRCQYDLEDTATEWAKLEDHAAALVTARARLDVLAVLLNRYGPENPMPGKLALLFRKIRYTYKLREALIGHIGYYNGSLEFTAEIPEGIHRHMYILDLKLRRPDRMRLFRAPKHSVYYQTDPGSQLPWNNEFSFCYGFHEFGAMQMPRFCINFIERQFVQVIRSDEDGQIWARLCNLMTWDVQNMELLAERTRIREGFIPQGQGLKLGYFLSENNTLCDHGFHLLTLKHIVSCLVGPLTTDEIKLKDFFAHVLMLPWSDYELRIEHNPFSQLYLDRINAAGQLANYTLSNVNKSAIKDPRIAGKNEEPLLTLKNVTRDPIVVGRKSHFILDPRTTANDFRRKLTLMSEKQLDMLFSNIPAYPRHLSYAEKINTVIHQAVEAASAWITSANANRRPVYTAPSGHMLTHARAFYNCASNCKHPDHPTLEQFRLTMIATMIGFKQHHSYEEAMFPTHGFEHNGQTLEYKDRKGYRDIIDSNDPFIRRIGKHLVAAAFAIAHEAIASFVEQSPALNSPLPDFHPDAKAWFEMVTGRPFDRE</sequence>
<keyword evidence="2" id="KW-1185">Reference proteome</keyword>
<organism evidence="1 2">
    <name type="scientific">Clathrus columnatus</name>
    <dbReference type="NCBI Taxonomy" id="1419009"/>
    <lineage>
        <taxon>Eukaryota</taxon>
        <taxon>Fungi</taxon>
        <taxon>Dikarya</taxon>
        <taxon>Basidiomycota</taxon>
        <taxon>Agaricomycotina</taxon>
        <taxon>Agaricomycetes</taxon>
        <taxon>Phallomycetidae</taxon>
        <taxon>Phallales</taxon>
        <taxon>Clathraceae</taxon>
        <taxon>Clathrus</taxon>
    </lineage>
</organism>
<gene>
    <name evidence="1" type="ORF">Clacol_008372</name>
</gene>
<dbReference type="Proteomes" id="UP001050691">
    <property type="component" value="Unassembled WGS sequence"/>
</dbReference>